<evidence type="ECO:0000313" key="5">
    <source>
        <dbReference type="EMBL" id="QII81171.1"/>
    </source>
</evidence>
<dbReference type="KEGG" id="jar:G7057_00920"/>
<evidence type="ECO:0000256" key="1">
    <source>
        <dbReference type="ARBA" id="ARBA00023015"/>
    </source>
</evidence>
<accession>A0A6G7K7H2</accession>
<dbReference type="PANTHER" id="PTHR38445">
    <property type="entry name" value="HTH-TYPE TRANSCRIPTIONAL REPRESSOR YTRA"/>
    <property type="match status" value="1"/>
</dbReference>
<sequence length="138" mass="15806">MCIKWLIHRKKGGEEMEFDRRSPVYEQVIQYFKEQIAAGNFAAGSEIPSRRELAAQFKINPNTAQRAYKEMEEQGLIYTEGNSPSRITEDNTAIGKLRIELIDSALNEFLSVAKQLGLSSEEISVLIHDRYEEVTKHD</sequence>
<keyword evidence="2" id="KW-0238">DNA-binding</keyword>
<dbReference type="PANTHER" id="PTHR38445:SF9">
    <property type="entry name" value="HTH-TYPE TRANSCRIPTIONAL REPRESSOR YTRA"/>
    <property type="match status" value="1"/>
</dbReference>
<dbReference type="EMBL" id="CP049740">
    <property type="protein sequence ID" value="QII81171.1"/>
    <property type="molecule type" value="Genomic_DNA"/>
</dbReference>
<gene>
    <name evidence="5" type="ORF">G7057_00920</name>
</gene>
<name>A0A6G7K7H2_9LACT</name>
<keyword evidence="6" id="KW-1185">Reference proteome</keyword>
<dbReference type="SUPFAM" id="SSF46785">
    <property type="entry name" value="Winged helix' DNA-binding domain"/>
    <property type="match status" value="1"/>
</dbReference>
<dbReference type="PROSITE" id="PS50949">
    <property type="entry name" value="HTH_GNTR"/>
    <property type="match status" value="1"/>
</dbReference>
<dbReference type="GO" id="GO:0003700">
    <property type="term" value="F:DNA-binding transcription factor activity"/>
    <property type="evidence" value="ECO:0007669"/>
    <property type="project" value="InterPro"/>
</dbReference>
<evidence type="ECO:0000256" key="2">
    <source>
        <dbReference type="ARBA" id="ARBA00023125"/>
    </source>
</evidence>
<dbReference type="SMART" id="SM00345">
    <property type="entry name" value="HTH_GNTR"/>
    <property type="match status" value="1"/>
</dbReference>
<proteinExistence type="predicted"/>
<reference evidence="5 6" key="1">
    <citation type="journal article" date="2017" name="Int. J. Syst. Evol. Microbiol.">
        <title>Jeotgalibaca porci sp. nov. and Jeotgalibaca arthritidis sp. nov., isolated from pigs, and emended description of the genus Jeotgalibaca.</title>
        <authorList>
            <person name="Zamora L."/>
            <person name="Perez-Sancho M."/>
            <person name="Dominguez L."/>
            <person name="Fernandez-Garayzabal J.F."/>
            <person name="Vela A.I."/>
        </authorList>
    </citation>
    <scope>NUCLEOTIDE SEQUENCE [LARGE SCALE GENOMIC DNA]</scope>
    <source>
        <strain evidence="5 6">CECT 9157</strain>
    </source>
</reference>
<dbReference type="Gene3D" id="1.10.10.10">
    <property type="entry name" value="Winged helix-like DNA-binding domain superfamily/Winged helix DNA-binding domain"/>
    <property type="match status" value="1"/>
</dbReference>
<keyword evidence="3" id="KW-0804">Transcription</keyword>
<dbReference type="GO" id="GO:0003677">
    <property type="term" value="F:DNA binding"/>
    <property type="evidence" value="ECO:0007669"/>
    <property type="project" value="UniProtKB-KW"/>
</dbReference>
<feature type="domain" description="HTH gntR-type" evidence="4">
    <location>
        <begin position="22"/>
        <end position="90"/>
    </location>
</feature>
<organism evidence="5 6">
    <name type="scientific">Jeotgalibaca arthritidis</name>
    <dbReference type="NCBI Taxonomy" id="1868794"/>
    <lineage>
        <taxon>Bacteria</taxon>
        <taxon>Bacillati</taxon>
        <taxon>Bacillota</taxon>
        <taxon>Bacilli</taxon>
        <taxon>Lactobacillales</taxon>
        <taxon>Carnobacteriaceae</taxon>
        <taxon>Jeotgalibaca</taxon>
    </lineage>
</organism>
<dbReference type="CDD" id="cd07377">
    <property type="entry name" value="WHTH_GntR"/>
    <property type="match status" value="1"/>
</dbReference>
<dbReference type="Proteomes" id="UP000501451">
    <property type="component" value="Chromosome"/>
</dbReference>
<keyword evidence="1" id="KW-0805">Transcription regulation</keyword>
<dbReference type="InterPro" id="IPR036388">
    <property type="entry name" value="WH-like_DNA-bd_sf"/>
</dbReference>
<evidence type="ECO:0000313" key="6">
    <source>
        <dbReference type="Proteomes" id="UP000501451"/>
    </source>
</evidence>
<dbReference type="InterPro" id="IPR000524">
    <property type="entry name" value="Tscrpt_reg_HTH_GntR"/>
</dbReference>
<dbReference type="InterPro" id="IPR036390">
    <property type="entry name" value="WH_DNA-bd_sf"/>
</dbReference>
<evidence type="ECO:0000256" key="3">
    <source>
        <dbReference type="ARBA" id="ARBA00023163"/>
    </source>
</evidence>
<evidence type="ECO:0000259" key="4">
    <source>
        <dbReference type="PROSITE" id="PS50949"/>
    </source>
</evidence>
<dbReference type="AlphaFoldDB" id="A0A6G7K7H2"/>
<protein>
    <submittedName>
        <fullName evidence="5">GntR family transcriptional regulator</fullName>
    </submittedName>
</protein>
<dbReference type="Pfam" id="PF00392">
    <property type="entry name" value="GntR"/>
    <property type="match status" value="1"/>
</dbReference>